<dbReference type="EMBL" id="JARULN010000037">
    <property type="protein sequence ID" value="MDG5755610.1"/>
    <property type="molecule type" value="Genomic_DNA"/>
</dbReference>
<gene>
    <name evidence="1" type="ORF">P6P90_17115</name>
</gene>
<proteinExistence type="predicted"/>
<organism evidence="1 2">
    <name type="scientific">Ectobacillus antri</name>
    <dbReference type="NCBI Taxonomy" id="2486280"/>
    <lineage>
        <taxon>Bacteria</taxon>
        <taxon>Bacillati</taxon>
        <taxon>Bacillota</taxon>
        <taxon>Bacilli</taxon>
        <taxon>Bacillales</taxon>
        <taxon>Bacillaceae</taxon>
        <taxon>Ectobacillus</taxon>
    </lineage>
</organism>
<dbReference type="RefSeq" id="WP_124565948.1">
    <property type="nucleotide sequence ID" value="NZ_JARRRY010000037.1"/>
</dbReference>
<dbReference type="Proteomes" id="UP001218246">
    <property type="component" value="Unassembled WGS sequence"/>
</dbReference>
<sequence length="115" mass="12886">MNLLIQTFPMQGKTLYFVQCLSCKRNRILNSGANVSNMVSEEAFRKLCGCVCKTQPTEQPKTMKRRGKTLTAVINGVEMTVKEISDAYGISQTTVRQRINAGKSEQEIIAPTKRK</sequence>
<evidence type="ECO:0000313" key="1">
    <source>
        <dbReference type="EMBL" id="MDG5755610.1"/>
    </source>
</evidence>
<accession>A0ABT6H8F0</accession>
<evidence type="ECO:0000313" key="2">
    <source>
        <dbReference type="Proteomes" id="UP001218246"/>
    </source>
</evidence>
<protein>
    <submittedName>
        <fullName evidence="1">DUF3797 domain-containing protein</fullName>
    </submittedName>
</protein>
<comment type="caution">
    <text evidence="1">The sequence shown here is derived from an EMBL/GenBank/DDBJ whole genome shotgun (WGS) entry which is preliminary data.</text>
</comment>
<name>A0ABT6H8F0_9BACI</name>
<keyword evidence="2" id="KW-1185">Reference proteome</keyword>
<reference evidence="1 2" key="1">
    <citation type="submission" date="2023-04" db="EMBL/GenBank/DDBJ databases">
        <title>Ectobacillus antri isolated from activated sludge.</title>
        <authorList>
            <person name="Yan P."/>
            <person name="Liu X."/>
        </authorList>
    </citation>
    <scope>NUCLEOTIDE SEQUENCE [LARGE SCALE GENOMIC DNA]</scope>
    <source>
        <strain evidence="1 2">C18H</strain>
    </source>
</reference>